<comment type="caution">
    <text evidence="2">The sequence shown here is derived from an EMBL/GenBank/DDBJ whole genome shotgun (WGS) entry which is preliminary data.</text>
</comment>
<organism evidence="2 3">
    <name type="scientific">Austropuccinia psidii MF-1</name>
    <dbReference type="NCBI Taxonomy" id="1389203"/>
    <lineage>
        <taxon>Eukaryota</taxon>
        <taxon>Fungi</taxon>
        <taxon>Dikarya</taxon>
        <taxon>Basidiomycota</taxon>
        <taxon>Pucciniomycotina</taxon>
        <taxon>Pucciniomycetes</taxon>
        <taxon>Pucciniales</taxon>
        <taxon>Sphaerophragmiaceae</taxon>
        <taxon>Austropuccinia</taxon>
    </lineage>
</organism>
<feature type="region of interest" description="Disordered" evidence="1">
    <location>
        <begin position="33"/>
        <end position="56"/>
    </location>
</feature>
<keyword evidence="3" id="KW-1185">Reference proteome</keyword>
<name>A0A9Q3GFH0_9BASI</name>
<evidence type="ECO:0000313" key="2">
    <source>
        <dbReference type="EMBL" id="MBW0465309.1"/>
    </source>
</evidence>
<dbReference type="EMBL" id="AVOT02001008">
    <property type="protein sequence ID" value="MBW0465309.1"/>
    <property type="molecule type" value="Genomic_DNA"/>
</dbReference>
<dbReference type="Proteomes" id="UP000765509">
    <property type="component" value="Unassembled WGS sequence"/>
</dbReference>
<accession>A0A9Q3GFH0</accession>
<dbReference type="AlphaFoldDB" id="A0A9Q3GFH0"/>
<reference evidence="2" key="1">
    <citation type="submission" date="2021-03" db="EMBL/GenBank/DDBJ databases">
        <title>Draft genome sequence of rust myrtle Austropuccinia psidii MF-1, a brazilian biotype.</title>
        <authorList>
            <person name="Quecine M.C."/>
            <person name="Pachon D.M.R."/>
            <person name="Bonatelli M.L."/>
            <person name="Correr F.H."/>
            <person name="Franceschini L.M."/>
            <person name="Leite T.F."/>
            <person name="Margarido G.R.A."/>
            <person name="Almeida C.A."/>
            <person name="Ferrarezi J.A."/>
            <person name="Labate C.A."/>
        </authorList>
    </citation>
    <scope>NUCLEOTIDE SEQUENCE</scope>
    <source>
        <strain evidence="2">MF-1</strain>
    </source>
</reference>
<proteinExistence type="predicted"/>
<feature type="compositionally biased region" description="Basic and acidic residues" evidence="1">
    <location>
        <begin position="33"/>
        <end position="45"/>
    </location>
</feature>
<sequence length="78" mass="8789">MEGAAPFRRVVNLIAFKSSWILFLALDNRYHEGQKENGSHQDKKPQVAGSESSRPPQEFIFLEALSEDKSEGEDHSSL</sequence>
<evidence type="ECO:0000256" key="1">
    <source>
        <dbReference type="SAM" id="MobiDB-lite"/>
    </source>
</evidence>
<dbReference type="OrthoDB" id="5582182at2759"/>
<evidence type="ECO:0000313" key="3">
    <source>
        <dbReference type="Proteomes" id="UP000765509"/>
    </source>
</evidence>
<protein>
    <submittedName>
        <fullName evidence="2">Uncharacterized protein</fullName>
    </submittedName>
</protein>
<gene>
    <name evidence="2" type="ORF">O181_005024</name>
</gene>